<evidence type="ECO:0000259" key="2">
    <source>
        <dbReference type="PROSITE" id="PS50003"/>
    </source>
</evidence>
<dbReference type="Gene3D" id="3.90.960.10">
    <property type="entry name" value="YbaK/aminoacyl-tRNA synthetase-associated domain"/>
    <property type="match status" value="1"/>
</dbReference>
<feature type="domain" description="PH" evidence="2">
    <location>
        <begin position="1"/>
        <end position="53"/>
    </location>
</feature>
<protein>
    <recommendedName>
        <fullName evidence="2">PH domain-containing protein</fullName>
    </recommendedName>
</protein>
<dbReference type="InterPro" id="IPR036754">
    <property type="entry name" value="YbaK/aa-tRNA-synt-asso_dom_sf"/>
</dbReference>
<reference evidence="3 4" key="1">
    <citation type="journal article" date="2018" name="BMC Genomics">
        <title>The genome of Naegleria lovaniensis, the basis for a comparative approach to unravel pathogenicity factors of the human pathogenic amoeba N. fowleri.</title>
        <authorList>
            <person name="Liechti N."/>
            <person name="Schurch N."/>
            <person name="Bruggmann R."/>
            <person name="Wittwer M."/>
        </authorList>
    </citation>
    <scope>NUCLEOTIDE SEQUENCE [LARGE SCALE GENOMIC DNA]</scope>
    <source>
        <strain evidence="3 4">ATCC 30569</strain>
    </source>
</reference>
<sequence length="234" mass="26926">MLPQNDHTFSLQEKEQILLNFLRNELQMKAETEYHDPSDTVDDWKRALNGRYSDTEQVHYKLCKNFFLHHKKKKQQKFYGVALADTMVDMNSMSKQLGLGSGNLRFADPEDLATFLDIQPGHVTPLCFHVLHPSVQKQRPDVLKKGNDESPSVVENMKTLTIIVDAALLRKNSNTSATTMLLFHPLHNSASTSMSQEEFVKFMKSCFGEEAWQQVIVYDFETKTKLTIHDVDFN</sequence>
<evidence type="ECO:0000313" key="3">
    <source>
        <dbReference type="EMBL" id="KAG2385848.1"/>
    </source>
</evidence>
<keyword evidence="4" id="KW-1185">Reference proteome</keyword>
<dbReference type="EMBL" id="PYSW02000017">
    <property type="protein sequence ID" value="KAG2385848.1"/>
    <property type="molecule type" value="Genomic_DNA"/>
</dbReference>
<dbReference type="PROSITE" id="PS50003">
    <property type="entry name" value="PH_DOMAIN"/>
    <property type="match status" value="1"/>
</dbReference>
<evidence type="ECO:0000256" key="1">
    <source>
        <dbReference type="ARBA" id="ARBA00010201"/>
    </source>
</evidence>
<dbReference type="GO" id="GO:0002161">
    <property type="term" value="F:aminoacyl-tRNA deacylase activity"/>
    <property type="evidence" value="ECO:0007669"/>
    <property type="project" value="InterPro"/>
</dbReference>
<gene>
    <name evidence="3" type="ORF">C9374_002997</name>
</gene>
<dbReference type="RefSeq" id="XP_044549841.1">
    <property type="nucleotide sequence ID" value="XM_044692475.1"/>
</dbReference>
<proteinExistence type="inferred from homology"/>
<evidence type="ECO:0000313" key="4">
    <source>
        <dbReference type="Proteomes" id="UP000816034"/>
    </source>
</evidence>
<accession>A0AA88GT87</accession>
<dbReference type="Pfam" id="PF04073">
    <property type="entry name" value="tRNA_edit"/>
    <property type="match status" value="1"/>
</dbReference>
<dbReference type="PANTHER" id="PTHR31423">
    <property type="entry name" value="YBAK DOMAIN-CONTAINING PROTEIN"/>
    <property type="match status" value="1"/>
</dbReference>
<dbReference type="InterPro" id="IPR001849">
    <property type="entry name" value="PH_domain"/>
</dbReference>
<dbReference type="PANTHER" id="PTHR31423:SF3">
    <property type="entry name" value="PROLYL-TRNA SYNTHETASE ASSOCIATED DOMAIN-CONTAINING PROTEIN 1-RELATED"/>
    <property type="match status" value="1"/>
</dbReference>
<dbReference type="Proteomes" id="UP000816034">
    <property type="component" value="Unassembled WGS sequence"/>
</dbReference>
<comment type="similarity">
    <text evidence="1">Belongs to the PRORSD1 family.</text>
</comment>
<dbReference type="InterPro" id="IPR040285">
    <property type="entry name" value="ProX/PRXD1"/>
</dbReference>
<name>A0AA88GT87_NAELO</name>
<comment type="caution">
    <text evidence="3">The sequence shown here is derived from an EMBL/GenBank/DDBJ whole genome shotgun (WGS) entry which is preliminary data.</text>
</comment>
<dbReference type="AlphaFoldDB" id="A0AA88GT87"/>
<dbReference type="InterPro" id="IPR007214">
    <property type="entry name" value="YbaK/aa-tRNA-synth-assoc-dom"/>
</dbReference>
<dbReference type="GeneID" id="68095452"/>
<dbReference type="SUPFAM" id="SSF55826">
    <property type="entry name" value="YbaK/ProRS associated domain"/>
    <property type="match status" value="1"/>
</dbReference>
<organism evidence="3 4">
    <name type="scientific">Naegleria lovaniensis</name>
    <name type="common">Amoeba</name>
    <dbReference type="NCBI Taxonomy" id="51637"/>
    <lineage>
        <taxon>Eukaryota</taxon>
        <taxon>Discoba</taxon>
        <taxon>Heterolobosea</taxon>
        <taxon>Tetramitia</taxon>
        <taxon>Eutetramitia</taxon>
        <taxon>Vahlkampfiidae</taxon>
        <taxon>Naegleria</taxon>
    </lineage>
</organism>